<evidence type="ECO:0000256" key="1">
    <source>
        <dbReference type="ARBA" id="ARBA00023002"/>
    </source>
</evidence>
<dbReference type="GO" id="GO:0016491">
    <property type="term" value="F:oxidoreductase activity"/>
    <property type="evidence" value="ECO:0007669"/>
    <property type="project" value="UniProtKB-KW"/>
</dbReference>
<protein>
    <recommendedName>
        <fullName evidence="3">NADP-dependent oxidoreductase domain-containing protein</fullName>
    </recommendedName>
</protein>
<name>A0ABD3PBZ4_9STRA</name>
<dbReference type="PANTHER" id="PTHR43364">
    <property type="entry name" value="NADH-SPECIFIC METHYLGLYOXAL REDUCTASE-RELATED"/>
    <property type="match status" value="1"/>
</dbReference>
<reference evidence="4 5" key="1">
    <citation type="submission" date="2024-10" db="EMBL/GenBank/DDBJ databases">
        <title>Updated reference genomes for cyclostephanoid diatoms.</title>
        <authorList>
            <person name="Roberts W.R."/>
            <person name="Alverson A.J."/>
        </authorList>
    </citation>
    <scope>NUCLEOTIDE SEQUENCE [LARGE SCALE GENOMIC DNA]</scope>
    <source>
        <strain evidence="4 5">AJA010-31</strain>
    </source>
</reference>
<dbReference type="Gene3D" id="3.20.20.100">
    <property type="entry name" value="NADP-dependent oxidoreductase domain"/>
    <property type="match status" value="1"/>
</dbReference>
<comment type="caution">
    <text evidence="4">The sequence shown here is derived from an EMBL/GenBank/DDBJ whole genome shotgun (WGS) entry which is preliminary data.</text>
</comment>
<dbReference type="AlphaFoldDB" id="A0ABD3PBZ4"/>
<proteinExistence type="predicted"/>
<evidence type="ECO:0000313" key="4">
    <source>
        <dbReference type="EMBL" id="KAL3784636.1"/>
    </source>
</evidence>
<keyword evidence="1" id="KW-0560">Oxidoreductase</keyword>
<organism evidence="4 5">
    <name type="scientific">Cyclotella atomus</name>
    <dbReference type="NCBI Taxonomy" id="382360"/>
    <lineage>
        <taxon>Eukaryota</taxon>
        <taxon>Sar</taxon>
        <taxon>Stramenopiles</taxon>
        <taxon>Ochrophyta</taxon>
        <taxon>Bacillariophyta</taxon>
        <taxon>Coscinodiscophyceae</taxon>
        <taxon>Thalassiosirophycidae</taxon>
        <taxon>Stephanodiscales</taxon>
        <taxon>Stephanodiscaceae</taxon>
        <taxon>Cyclotella</taxon>
    </lineage>
</organism>
<feature type="domain" description="NADP-dependent oxidoreductase" evidence="3">
    <location>
        <begin position="114"/>
        <end position="470"/>
    </location>
</feature>
<dbReference type="SUPFAM" id="SSF51430">
    <property type="entry name" value="NAD(P)-linked oxidoreductase"/>
    <property type="match status" value="1"/>
</dbReference>
<sequence length="565" mass="62784">MRIPILLATLATTSAAVAFQTPPSTHLLSHHTSTNLFATHHNEDCMSSKKRRSLMTMMASGNFFNFFGNNDDSIANASIGGTIKAGKGPTNEVIKSVNGMKLRRLGGSDILVSELGLGTQRWVSADYNAPNKDQVFQFMDTAILKHGVNLIDTAEQYPIPSDGKIANEGDSELVIGEWMKSRGLEKGEGRRKVVVASKITGGRNVTPKNIKKDCAGSLKRLGTDYIDVYQLHWPARYSPQSNWGQSLAYNIENDKSPYWRGMGGPTSFEELCLAMQDLIDEGKIRGWGLCNDNAYGLTACTRTAKGLGVTPPCSIQGDFSLIDRKSEENGVAEAASPFNENVGFMAYNTLAGGMLTGKYIDRLAAVDNTDKAKGIEALENPRGRHDDYSWGRTLYRYRTDAAQDAIKEYSKIAKSAGMPLTELSLRWCRQRSMVTTSLVGHTDMKQLQESIDYFTKSEPLPEKIMWDIDRVHMRNRLPIFSSNRVGKDWFGEGGMYNISAIILRARVFIVISYTFSLMSPFDFPIQQRSEKPFHKMLVSTLSSLKEEISNPLPNCTTTYRTGYSI</sequence>
<dbReference type="EMBL" id="JALLPJ020000720">
    <property type="protein sequence ID" value="KAL3784636.1"/>
    <property type="molecule type" value="Genomic_DNA"/>
</dbReference>
<dbReference type="Pfam" id="PF00248">
    <property type="entry name" value="Aldo_ket_red"/>
    <property type="match status" value="1"/>
</dbReference>
<dbReference type="Proteomes" id="UP001530400">
    <property type="component" value="Unassembled WGS sequence"/>
</dbReference>
<dbReference type="InterPro" id="IPR023210">
    <property type="entry name" value="NADP_OxRdtase_dom"/>
</dbReference>
<gene>
    <name evidence="4" type="ORF">ACHAWO_009900</name>
</gene>
<evidence type="ECO:0000313" key="5">
    <source>
        <dbReference type="Proteomes" id="UP001530400"/>
    </source>
</evidence>
<dbReference type="CDD" id="cd19094">
    <property type="entry name" value="AKR_Tas-like"/>
    <property type="match status" value="1"/>
</dbReference>
<accession>A0ABD3PBZ4</accession>
<keyword evidence="5" id="KW-1185">Reference proteome</keyword>
<evidence type="ECO:0000259" key="3">
    <source>
        <dbReference type="Pfam" id="PF00248"/>
    </source>
</evidence>
<feature type="signal peptide" evidence="2">
    <location>
        <begin position="1"/>
        <end position="18"/>
    </location>
</feature>
<keyword evidence="2" id="KW-0732">Signal</keyword>
<evidence type="ECO:0000256" key="2">
    <source>
        <dbReference type="SAM" id="SignalP"/>
    </source>
</evidence>
<dbReference type="PRINTS" id="PR00069">
    <property type="entry name" value="ALDKETRDTASE"/>
</dbReference>
<feature type="chain" id="PRO_5044787100" description="NADP-dependent oxidoreductase domain-containing protein" evidence="2">
    <location>
        <begin position="19"/>
        <end position="565"/>
    </location>
</feature>
<dbReference type="InterPro" id="IPR036812">
    <property type="entry name" value="NAD(P)_OxRdtase_dom_sf"/>
</dbReference>
<dbReference type="InterPro" id="IPR050523">
    <property type="entry name" value="AKR_Detox_Biosynth"/>
</dbReference>
<dbReference type="PANTHER" id="PTHR43364:SF4">
    <property type="entry name" value="NAD(P)-LINKED OXIDOREDUCTASE SUPERFAMILY PROTEIN"/>
    <property type="match status" value="1"/>
</dbReference>
<dbReference type="InterPro" id="IPR020471">
    <property type="entry name" value="AKR"/>
</dbReference>